<dbReference type="Proteomes" id="UP000445000">
    <property type="component" value="Unassembled WGS sequence"/>
</dbReference>
<dbReference type="EMBL" id="BLJN01000001">
    <property type="protein sequence ID" value="GFE79088.1"/>
    <property type="molecule type" value="Genomic_DNA"/>
</dbReference>
<accession>A0A829Y889</accession>
<sequence length="158" mass="17153">MKYVLVQMALQSPGRFFDRFGPAGDAQYLPDLWTALGLELEAAERIPNTGAATWYRAPLQTSAEALVLILPDPAGMTEAYFIGVLRSSANACRVFCLERSHSSMSKADTTVLTEFAANGRMNWGPGSLPAVTDFVSLMDRMAADADARPNAFVEMKLA</sequence>
<gene>
    <name evidence="1" type="ORF">GCM10011487_10880</name>
</gene>
<protein>
    <submittedName>
        <fullName evidence="1">Uncharacterized protein</fullName>
    </submittedName>
</protein>
<dbReference type="AlphaFoldDB" id="A0A829Y889"/>
<evidence type="ECO:0000313" key="2">
    <source>
        <dbReference type="Proteomes" id="UP000445000"/>
    </source>
</evidence>
<keyword evidence="2" id="KW-1185">Reference proteome</keyword>
<comment type="caution">
    <text evidence="1">The sequence shown here is derived from an EMBL/GenBank/DDBJ whole genome shotgun (WGS) entry which is preliminary data.</text>
</comment>
<reference evidence="2" key="1">
    <citation type="submission" date="2020-01" db="EMBL/GenBank/DDBJ databases">
        <title>'Steroidobacter agaridevorans' sp. nov., agar-degrading bacteria isolated from rhizosphere soils.</title>
        <authorList>
            <person name="Ikenaga M."/>
            <person name="Kataoka M."/>
            <person name="Murouchi A."/>
            <person name="Katsuragi S."/>
            <person name="Sakai M."/>
        </authorList>
    </citation>
    <scope>NUCLEOTIDE SEQUENCE [LARGE SCALE GENOMIC DNA]</scope>
    <source>
        <strain evidence="2">YU21-B</strain>
    </source>
</reference>
<name>A0A829Y889_9GAMM</name>
<organism evidence="1 2">
    <name type="scientific">Steroidobacter agaridevorans</name>
    <dbReference type="NCBI Taxonomy" id="2695856"/>
    <lineage>
        <taxon>Bacteria</taxon>
        <taxon>Pseudomonadati</taxon>
        <taxon>Pseudomonadota</taxon>
        <taxon>Gammaproteobacteria</taxon>
        <taxon>Steroidobacterales</taxon>
        <taxon>Steroidobacteraceae</taxon>
        <taxon>Steroidobacter</taxon>
    </lineage>
</organism>
<evidence type="ECO:0000313" key="1">
    <source>
        <dbReference type="EMBL" id="GFE79088.1"/>
    </source>
</evidence>
<proteinExistence type="predicted"/>